<reference evidence="2 3" key="1">
    <citation type="submission" date="2016-11" db="EMBL/GenBank/DDBJ databases">
        <authorList>
            <person name="Jaros S."/>
            <person name="Januszkiewicz K."/>
            <person name="Wedrychowicz H."/>
        </authorList>
    </citation>
    <scope>NUCLEOTIDE SEQUENCE [LARGE SCALE GENOMIC DNA]</scope>
    <source>
        <strain evidence="2 3">DSM 21864</strain>
    </source>
</reference>
<dbReference type="EMBL" id="FQZO01000003">
    <property type="protein sequence ID" value="SHJ16463.1"/>
    <property type="molecule type" value="Genomic_DNA"/>
</dbReference>
<organism evidence="2 3">
    <name type="scientific">Clostridium amylolyticum</name>
    <dbReference type="NCBI Taxonomy" id="1121298"/>
    <lineage>
        <taxon>Bacteria</taxon>
        <taxon>Bacillati</taxon>
        <taxon>Bacillota</taxon>
        <taxon>Clostridia</taxon>
        <taxon>Eubacteriales</taxon>
        <taxon>Clostridiaceae</taxon>
        <taxon>Clostridium</taxon>
    </lineage>
</organism>
<dbReference type="OrthoDB" id="1730251at2"/>
<dbReference type="STRING" id="1121298.SAMN05444401_2346"/>
<name>A0A1M6H2M6_9CLOT</name>
<gene>
    <name evidence="2" type="ORF">SAMN05444401_2346</name>
</gene>
<feature type="transmembrane region" description="Helical" evidence="1">
    <location>
        <begin position="69"/>
        <end position="97"/>
    </location>
</feature>
<dbReference type="Proteomes" id="UP000184080">
    <property type="component" value="Unassembled WGS sequence"/>
</dbReference>
<keyword evidence="3" id="KW-1185">Reference proteome</keyword>
<evidence type="ECO:0000313" key="2">
    <source>
        <dbReference type="EMBL" id="SHJ16463.1"/>
    </source>
</evidence>
<keyword evidence="1" id="KW-0812">Transmembrane</keyword>
<proteinExistence type="predicted"/>
<dbReference type="AlphaFoldDB" id="A0A1M6H2M6"/>
<sequence length="152" mass="17328">MTLLEEFKISITKPQHYSKLKNQSLLKIFRFQLLTSIVGIIILFIAQFIKSLFFGGIGSFISSYKNISIPYLLGTILYMWIGIVFTALILSIIFYAFSYFKASNNLSFKDVYNYIAHSLIVCALVAPFMGPFVIFIVISIYVYATKTEKINA</sequence>
<keyword evidence="1" id="KW-0472">Membrane</keyword>
<evidence type="ECO:0000256" key="1">
    <source>
        <dbReference type="SAM" id="Phobius"/>
    </source>
</evidence>
<accession>A0A1M6H2M6</accession>
<dbReference type="RefSeq" id="WP_073006718.1">
    <property type="nucleotide sequence ID" value="NZ_FQZO01000003.1"/>
</dbReference>
<feature type="transmembrane region" description="Helical" evidence="1">
    <location>
        <begin position="118"/>
        <end position="144"/>
    </location>
</feature>
<keyword evidence="1" id="KW-1133">Transmembrane helix</keyword>
<evidence type="ECO:0008006" key="4">
    <source>
        <dbReference type="Google" id="ProtNLM"/>
    </source>
</evidence>
<protein>
    <recommendedName>
        <fullName evidence="4">Yip1 domain-containing protein</fullName>
    </recommendedName>
</protein>
<evidence type="ECO:0000313" key="3">
    <source>
        <dbReference type="Proteomes" id="UP000184080"/>
    </source>
</evidence>